<protein>
    <submittedName>
        <fullName evidence="1">Uncharacterized protein</fullName>
    </submittedName>
</protein>
<dbReference type="OrthoDB" id="1424919at2"/>
<accession>E6X996</accession>
<sequence length="191" mass="22707">MKAYISDIIPKIQTYSKKLDDLSFLLNQNWISLNELESKKIVYIFRENSELLIIENGVVNNGSWDYINSQSIIINFKNQPLLFKHGFLDENIMALKIDGTDGFVFFINESKSNYDLNNINSVNQFLYDKYIAIKKSEEKYYCVNPENWKEYGPYTIKEIRWGKLSKKFYIRNEDSPNYMDLVRVYEILEVK</sequence>
<dbReference type="RefSeq" id="WP_013552357.1">
    <property type="nucleotide sequence ID" value="NC_014934.1"/>
</dbReference>
<gene>
    <name evidence="1" type="ordered locus">Celal_3651</name>
</gene>
<name>E6X996_CELAD</name>
<dbReference type="Proteomes" id="UP000008634">
    <property type="component" value="Chromosome"/>
</dbReference>
<keyword evidence="2" id="KW-1185">Reference proteome</keyword>
<reference evidence="1 2" key="1">
    <citation type="journal article" date="2010" name="Stand. Genomic Sci.">
        <title>Complete genome sequence of Cellulophaga algicola type strain (IC166).</title>
        <authorList>
            <person name="Abt B."/>
            <person name="Lu M."/>
            <person name="Misra M."/>
            <person name="Han C."/>
            <person name="Nolan M."/>
            <person name="Lucas S."/>
            <person name="Hammon N."/>
            <person name="Deshpande S."/>
            <person name="Cheng J.F."/>
            <person name="Tapia R."/>
            <person name="Goodwin L."/>
            <person name="Pitluck S."/>
            <person name="Liolios K."/>
            <person name="Pagani I."/>
            <person name="Ivanova N."/>
            <person name="Mavromatis K."/>
            <person name="Ovchinikova G."/>
            <person name="Pati A."/>
            <person name="Chen A."/>
            <person name="Palaniappan K."/>
            <person name="Land M."/>
            <person name="Hauser L."/>
            <person name="Chang Y.J."/>
            <person name="Jeffries C.D."/>
            <person name="Detter J.C."/>
            <person name="Brambilla E."/>
            <person name="Rohde M."/>
            <person name="Tindall B.J."/>
            <person name="Goker M."/>
            <person name="Woyke T."/>
            <person name="Bristow J."/>
            <person name="Eisen J.A."/>
            <person name="Markowitz V."/>
            <person name="Hugenholtz P."/>
            <person name="Kyrpides N.C."/>
            <person name="Klenk H.P."/>
            <person name="Lapidus A."/>
        </authorList>
    </citation>
    <scope>NUCLEOTIDE SEQUENCE [LARGE SCALE GENOMIC DNA]</scope>
    <source>
        <strain evidence="2">DSM 14237 / IC166 / ACAM 630</strain>
    </source>
</reference>
<dbReference type="HOGENOM" id="CLU_1419186_0_0_10"/>
<organism evidence="1 2">
    <name type="scientific">Cellulophaga algicola (strain DSM 14237 / IC166 / ACAM 630)</name>
    <dbReference type="NCBI Taxonomy" id="688270"/>
    <lineage>
        <taxon>Bacteria</taxon>
        <taxon>Pseudomonadati</taxon>
        <taxon>Bacteroidota</taxon>
        <taxon>Flavobacteriia</taxon>
        <taxon>Flavobacteriales</taxon>
        <taxon>Flavobacteriaceae</taxon>
        <taxon>Cellulophaga</taxon>
    </lineage>
</organism>
<dbReference type="eggNOG" id="ENOG50334B2">
    <property type="taxonomic scope" value="Bacteria"/>
</dbReference>
<dbReference type="EMBL" id="CP002453">
    <property type="protein sequence ID" value="ADV50906.1"/>
    <property type="molecule type" value="Genomic_DNA"/>
</dbReference>
<dbReference type="AlphaFoldDB" id="E6X996"/>
<evidence type="ECO:0000313" key="1">
    <source>
        <dbReference type="EMBL" id="ADV50906.1"/>
    </source>
</evidence>
<dbReference type="KEGG" id="cao:Celal_3651"/>
<evidence type="ECO:0000313" key="2">
    <source>
        <dbReference type="Proteomes" id="UP000008634"/>
    </source>
</evidence>
<dbReference type="STRING" id="688270.Celal_3651"/>
<proteinExistence type="predicted"/>